<evidence type="ECO:0000313" key="1">
    <source>
        <dbReference type="EMBL" id="KAF7412131.1"/>
    </source>
</evidence>
<comment type="caution">
    <text evidence="1">The sequence shown here is derived from an EMBL/GenBank/DDBJ whole genome shotgun (WGS) entry which is preliminary data.</text>
</comment>
<gene>
    <name evidence="1" type="ORF">HZH66_001027</name>
</gene>
<evidence type="ECO:0000313" key="2">
    <source>
        <dbReference type="Proteomes" id="UP000614350"/>
    </source>
</evidence>
<proteinExistence type="predicted"/>
<sequence length="82" mass="9371">MESLPPTLVLGNINYFSIKYYVVKSSRKILLKINHFHCSRHLIFYVNYCSEKNLSLELPQAPSLSVILPLVSAILTDDVFKS</sequence>
<keyword evidence="2" id="KW-1185">Reference proteome</keyword>
<reference evidence="1" key="1">
    <citation type="journal article" date="2020" name="G3 (Bethesda)">
        <title>High-Quality Assemblies for Three Invasive Social Wasps from the &lt;i&gt;Vespula&lt;/i&gt; Genus.</title>
        <authorList>
            <person name="Harrop T.W.R."/>
            <person name="Guhlin J."/>
            <person name="McLaughlin G.M."/>
            <person name="Permina E."/>
            <person name="Stockwell P."/>
            <person name="Gilligan J."/>
            <person name="Le Lec M.F."/>
            <person name="Gruber M.A.M."/>
            <person name="Quinn O."/>
            <person name="Lovegrove M."/>
            <person name="Duncan E.J."/>
            <person name="Remnant E.J."/>
            <person name="Van Eeckhoven J."/>
            <person name="Graham B."/>
            <person name="Knapp R.A."/>
            <person name="Langford K.W."/>
            <person name="Kronenberg Z."/>
            <person name="Press M.O."/>
            <person name="Eacker S.M."/>
            <person name="Wilson-Rankin E.E."/>
            <person name="Purcell J."/>
            <person name="Lester P.J."/>
            <person name="Dearden P.K."/>
        </authorList>
    </citation>
    <scope>NUCLEOTIDE SEQUENCE</scope>
    <source>
        <strain evidence="1">Marl-1</strain>
    </source>
</reference>
<dbReference type="EMBL" id="JACSEA010000001">
    <property type="protein sequence ID" value="KAF7412131.1"/>
    <property type="molecule type" value="Genomic_DNA"/>
</dbReference>
<organism evidence="1 2">
    <name type="scientific">Vespula vulgaris</name>
    <name type="common">Yellow jacket</name>
    <name type="synonym">Wasp</name>
    <dbReference type="NCBI Taxonomy" id="7454"/>
    <lineage>
        <taxon>Eukaryota</taxon>
        <taxon>Metazoa</taxon>
        <taxon>Ecdysozoa</taxon>
        <taxon>Arthropoda</taxon>
        <taxon>Hexapoda</taxon>
        <taxon>Insecta</taxon>
        <taxon>Pterygota</taxon>
        <taxon>Neoptera</taxon>
        <taxon>Endopterygota</taxon>
        <taxon>Hymenoptera</taxon>
        <taxon>Apocrita</taxon>
        <taxon>Aculeata</taxon>
        <taxon>Vespoidea</taxon>
        <taxon>Vespidae</taxon>
        <taxon>Vespinae</taxon>
        <taxon>Vespula</taxon>
    </lineage>
</organism>
<protein>
    <submittedName>
        <fullName evidence="1">Uncharacterized protein</fullName>
    </submittedName>
</protein>
<dbReference type="AlphaFoldDB" id="A0A834KSA8"/>
<dbReference type="Proteomes" id="UP000614350">
    <property type="component" value="Unassembled WGS sequence"/>
</dbReference>
<name>A0A834KSA8_VESVU</name>
<accession>A0A834KSA8</accession>